<accession>A0A1F5EAW0</accession>
<dbReference type="GO" id="GO:0016757">
    <property type="term" value="F:glycosyltransferase activity"/>
    <property type="evidence" value="ECO:0007669"/>
    <property type="project" value="TreeGrafter"/>
</dbReference>
<organism evidence="2 3">
    <name type="scientific">Candidatus Berkelbacteria bacterium RIFCSPLOWO2_01_FULL_50_28</name>
    <dbReference type="NCBI Taxonomy" id="1797471"/>
    <lineage>
        <taxon>Bacteria</taxon>
        <taxon>Candidatus Berkelbacteria</taxon>
    </lineage>
</organism>
<dbReference type="AlphaFoldDB" id="A0A1F5EAW0"/>
<dbReference type="InterPro" id="IPR028098">
    <property type="entry name" value="Glyco_trans_4-like_N"/>
</dbReference>
<feature type="domain" description="Glycosyltransferase subfamily 4-like N-terminal" evidence="1">
    <location>
        <begin position="35"/>
        <end position="130"/>
    </location>
</feature>
<dbReference type="Gene3D" id="3.40.50.2000">
    <property type="entry name" value="Glycogen Phosphorylase B"/>
    <property type="match status" value="2"/>
</dbReference>
<dbReference type="STRING" id="1797471.A3A71_00630"/>
<dbReference type="PANTHER" id="PTHR45947:SF3">
    <property type="entry name" value="SULFOQUINOVOSYL TRANSFERASE SQD2"/>
    <property type="match status" value="1"/>
</dbReference>
<dbReference type="Proteomes" id="UP000177481">
    <property type="component" value="Unassembled WGS sequence"/>
</dbReference>
<dbReference type="EMBL" id="MEZX01000002">
    <property type="protein sequence ID" value="OGD64547.1"/>
    <property type="molecule type" value="Genomic_DNA"/>
</dbReference>
<proteinExistence type="predicted"/>
<reference evidence="2 3" key="1">
    <citation type="journal article" date="2016" name="Nat. Commun.">
        <title>Thousands of microbial genomes shed light on interconnected biogeochemical processes in an aquifer system.</title>
        <authorList>
            <person name="Anantharaman K."/>
            <person name="Brown C.T."/>
            <person name="Hug L.A."/>
            <person name="Sharon I."/>
            <person name="Castelle C.J."/>
            <person name="Probst A.J."/>
            <person name="Thomas B.C."/>
            <person name="Singh A."/>
            <person name="Wilkins M.J."/>
            <person name="Karaoz U."/>
            <person name="Brodie E.L."/>
            <person name="Williams K.H."/>
            <person name="Hubbard S.S."/>
            <person name="Banfield J.F."/>
        </authorList>
    </citation>
    <scope>NUCLEOTIDE SEQUENCE [LARGE SCALE GENOMIC DNA]</scope>
</reference>
<protein>
    <recommendedName>
        <fullName evidence="1">Glycosyltransferase subfamily 4-like N-terminal domain-containing protein</fullName>
    </recommendedName>
</protein>
<dbReference type="PANTHER" id="PTHR45947">
    <property type="entry name" value="SULFOQUINOVOSYL TRANSFERASE SQD2"/>
    <property type="match status" value="1"/>
</dbReference>
<sequence length="321" mass="36355">MTQKTRKVVFITGYRPGGPYYWAEKLVKKIGELDLGWRGSHPKTLWQTIYSALIAPNADVVHSTLPVAFHLWRRPLVMTIKGDFEREKGPGYRGYRRAIAAADAVTVPSEFIKRQLGLHQAIVIPNGFDLPNAVSRPETEPDDPIKLLTVTKFHFKDKASGVLNLYRILESVAGRSNRQIVWDILGDGAFRREIESQVKSEKIKINFRGFVDPKPFYQSADVFLYYSDHDNMPNAIIEAMGYGLPVISNDIGAVGEMIDDGVSGYLCRDQQDYTAKLTQMLKTPSDLAVLGRQAREVVATRFDNDVITRKYLEIYERIVTK</sequence>
<dbReference type="CDD" id="cd03801">
    <property type="entry name" value="GT4_PimA-like"/>
    <property type="match status" value="1"/>
</dbReference>
<name>A0A1F5EAW0_9BACT</name>
<dbReference type="InterPro" id="IPR050194">
    <property type="entry name" value="Glycosyltransferase_grp1"/>
</dbReference>
<gene>
    <name evidence="2" type="ORF">A3A71_00630</name>
</gene>
<dbReference type="Pfam" id="PF13692">
    <property type="entry name" value="Glyco_trans_1_4"/>
    <property type="match status" value="1"/>
</dbReference>
<dbReference type="SUPFAM" id="SSF53756">
    <property type="entry name" value="UDP-Glycosyltransferase/glycogen phosphorylase"/>
    <property type="match status" value="1"/>
</dbReference>
<evidence type="ECO:0000313" key="3">
    <source>
        <dbReference type="Proteomes" id="UP000177481"/>
    </source>
</evidence>
<evidence type="ECO:0000259" key="1">
    <source>
        <dbReference type="Pfam" id="PF13439"/>
    </source>
</evidence>
<comment type="caution">
    <text evidence="2">The sequence shown here is derived from an EMBL/GenBank/DDBJ whole genome shotgun (WGS) entry which is preliminary data.</text>
</comment>
<evidence type="ECO:0000313" key="2">
    <source>
        <dbReference type="EMBL" id="OGD64547.1"/>
    </source>
</evidence>
<dbReference type="Pfam" id="PF13439">
    <property type="entry name" value="Glyco_transf_4"/>
    <property type="match status" value="1"/>
</dbReference>